<dbReference type="PRINTS" id="PR00410">
    <property type="entry name" value="PHEHYDRXLASE"/>
</dbReference>
<dbReference type="Pfam" id="PF00970">
    <property type="entry name" value="FAD_binding_6"/>
    <property type="match status" value="1"/>
</dbReference>
<dbReference type="InterPro" id="IPR017938">
    <property type="entry name" value="Riboflavin_synthase-like_b-brl"/>
</dbReference>
<dbReference type="Gene3D" id="3.40.50.80">
    <property type="entry name" value="Nucleotide-binding domain of ferredoxin-NADP reductase (FNR) module"/>
    <property type="match status" value="1"/>
</dbReference>
<sequence length="240" mass="27202">MEADQPKRFGTIFTKNIAISSNTKLFRLDFKKGESFNFLAGQFVMIARKTEEGKEVKRAYSFCSPPYEKGYTEYCVKIVSGGAISEWFDKLPLNTEVEIIGPYGKFVVTDFSKDILMIAAGTGIAPFRGMIKQLLHDGFNKKIHLLYGFHSEHDYLFRKEIEQLAAMHKNLIVRPTASIPENPSAWKFDTGRVISIVPKYIKDTNFSTFVCGPPPMVKDTVNELKNIGFNEKGIHLDVWG</sequence>
<dbReference type="PIRSF" id="PIRSF006816">
    <property type="entry name" value="Cyc3_hyd_g"/>
    <property type="match status" value="1"/>
</dbReference>
<dbReference type="GO" id="GO:0051537">
    <property type="term" value="F:2 iron, 2 sulfur cluster binding"/>
    <property type="evidence" value="ECO:0007669"/>
    <property type="project" value="InterPro"/>
</dbReference>
<comment type="caution">
    <text evidence="2">The sequence shown here is derived from an EMBL/GenBank/DDBJ whole genome shotgun (WGS) entry which is preliminary data.</text>
</comment>
<dbReference type="EMBL" id="DVAB01000046">
    <property type="protein sequence ID" value="HIK00920.1"/>
    <property type="molecule type" value="Genomic_DNA"/>
</dbReference>
<feature type="domain" description="FAD-binding FR-type" evidence="1">
    <location>
        <begin position="6"/>
        <end position="109"/>
    </location>
</feature>
<protein>
    <submittedName>
        <fullName evidence="2">FAD-dependent oxidoreductase</fullName>
    </submittedName>
</protein>
<evidence type="ECO:0000313" key="3">
    <source>
        <dbReference type="Proteomes" id="UP000646946"/>
    </source>
</evidence>
<name>A0A832X6J5_9ARCH</name>
<dbReference type="GO" id="GO:0016491">
    <property type="term" value="F:oxidoreductase activity"/>
    <property type="evidence" value="ECO:0007669"/>
    <property type="project" value="InterPro"/>
</dbReference>
<dbReference type="PRINTS" id="PR00371">
    <property type="entry name" value="FPNCR"/>
</dbReference>
<dbReference type="InterPro" id="IPR008333">
    <property type="entry name" value="Cbr1-like_FAD-bd_dom"/>
</dbReference>
<keyword evidence="3" id="KW-1185">Reference proteome</keyword>
<dbReference type="GO" id="GO:0006221">
    <property type="term" value="P:pyrimidine nucleotide biosynthetic process"/>
    <property type="evidence" value="ECO:0007669"/>
    <property type="project" value="InterPro"/>
</dbReference>
<evidence type="ECO:0000313" key="2">
    <source>
        <dbReference type="EMBL" id="HIK00920.1"/>
    </source>
</evidence>
<gene>
    <name evidence="2" type="ORF">H1016_05295</name>
</gene>
<dbReference type="Pfam" id="PF00175">
    <property type="entry name" value="NAD_binding_1"/>
    <property type="match status" value="1"/>
</dbReference>
<dbReference type="PANTHER" id="PTHR47354">
    <property type="entry name" value="NADH OXIDOREDUCTASE HCR"/>
    <property type="match status" value="1"/>
</dbReference>
<dbReference type="SUPFAM" id="SSF63380">
    <property type="entry name" value="Riboflavin synthase domain-like"/>
    <property type="match status" value="1"/>
</dbReference>
<dbReference type="Proteomes" id="UP000646946">
    <property type="component" value="Unassembled WGS sequence"/>
</dbReference>
<dbReference type="PANTHER" id="PTHR47354:SF5">
    <property type="entry name" value="PROTEIN RFBI"/>
    <property type="match status" value="1"/>
</dbReference>
<dbReference type="InterPro" id="IPR012165">
    <property type="entry name" value="Cyt_c3_hydrogenase_gsu"/>
</dbReference>
<reference evidence="2 3" key="1">
    <citation type="journal article" name="Nat. Commun.">
        <title>Undinarchaeota illuminate DPANN phylogeny and the impact of gene transfer on archaeal evolution.</title>
        <authorList>
            <person name="Dombrowski N."/>
            <person name="Williams T.A."/>
            <person name="Sun J."/>
            <person name="Woodcroft B.J."/>
            <person name="Lee J.H."/>
            <person name="Minh B.Q."/>
            <person name="Rinke C."/>
            <person name="Spang A."/>
        </authorList>
    </citation>
    <scope>NUCLEOTIDE SEQUENCE [LARGE SCALE GENOMIC DNA]</scope>
    <source>
        <strain evidence="2">MAG_bin1129</strain>
    </source>
</reference>
<accession>A0A832X6J5</accession>
<proteinExistence type="predicted"/>
<dbReference type="InterPro" id="IPR050415">
    <property type="entry name" value="MRET"/>
</dbReference>
<dbReference type="InterPro" id="IPR017927">
    <property type="entry name" value="FAD-bd_FR_type"/>
</dbReference>
<dbReference type="SUPFAM" id="SSF52343">
    <property type="entry name" value="Ferredoxin reductase-like, C-terminal NADP-linked domain"/>
    <property type="match status" value="1"/>
</dbReference>
<dbReference type="PROSITE" id="PS51384">
    <property type="entry name" value="FAD_FR"/>
    <property type="match status" value="1"/>
</dbReference>
<dbReference type="AlphaFoldDB" id="A0A832X6J5"/>
<evidence type="ECO:0000259" key="1">
    <source>
        <dbReference type="PROSITE" id="PS51384"/>
    </source>
</evidence>
<organism evidence="2 3">
    <name type="scientific">Candidatus Naiadarchaeum limnaeum</name>
    <dbReference type="NCBI Taxonomy" id="2756139"/>
    <lineage>
        <taxon>Archaea</taxon>
        <taxon>Candidatus Undinarchaeota</taxon>
        <taxon>Candidatus Undinarchaeia</taxon>
        <taxon>Candidatus Naiadarchaeales</taxon>
        <taxon>Candidatus Naiadarchaeaceae</taxon>
        <taxon>Candidatus Naiadarchaeum</taxon>
    </lineage>
</organism>
<dbReference type="Gene3D" id="2.40.30.10">
    <property type="entry name" value="Translation factors"/>
    <property type="match status" value="1"/>
</dbReference>
<dbReference type="CDD" id="cd00322">
    <property type="entry name" value="FNR_like"/>
    <property type="match status" value="1"/>
</dbReference>
<dbReference type="GO" id="GO:0050660">
    <property type="term" value="F:flavin adenine dinucleotide binding"/>
    <property type="evidence" value="ECO:0007669"/>
    <property type="project" value="InterPro"/>
</dbReference>
<dbReference type="InterPro" id="IPR039261">
    <property type="entry name" value="FNR_nucleotide-bd"/>
</dbReference>
<dbReference type="InterPro" id="IPR001709">
    <property type="entry name" value="Flavoprot_Pyr_Nucl_cyt_Rdtase"/>
</dbReference>
<dbReference type="InterPro" id="IPR001433">
    <property type="entry name" value="OxRdtase_FAD/NAD-bd"/>
</dbReference>